<dbReference type="PANTHER" id="PTHR46910:SF3">
    <property type="entry name" value="HALOTOLERANCE PROTEIN 9-RELATED"/>
    <property type="match status" value="1"/>
</dbReference>
<evidence type="ECO:0000256" key="3">
    <source>
        <dbReference type="ARBA" id="ARBA00023125"/>
    </source>
</evidence>
<dbReference type="VEuPathDB" id="FungiDB:ASPWEDRAFT_305901"/>
<dbReference type="InterPro" id="IPR050987">
    <property type="entry name" value="AtrR-like"/>
</dbReference>
<keyword evidence="4" id="KW-0539">Nucleus</keyword>
<organism evidence="6 7">
    <name type="scientific">Aspergillus wentii DTO 134E9</name>
    <dbReference type="NCBI Taxonomy" id="1073089"/>
    <lineage>
        <taxon>Eukaryota</taxon>
        <taxon>Fungi</taxon>
        <taxon>Dikarya</taxon>
        <taxon>Ascomycota</taxon>
        <taxon>Pezizomycotina</taxon>
        <taxon>Eurotiomycetes</taxon>
        <taxon>Eurotiomycetidae</taxon>
        <taxon>Eurotiales</taxon>
        <taxon>Aspergillaceae</taxon>
        <taxon>Aspergillus</taxon>
        <taxon>Aspergillus subgen. Cremei</taxon>
    </lineage>
</organism>
<proteinExistence type="predicted"/>
<evidence type="ECO:0000256" key="4">
    <source>
        <dbReference type="ARBA" id="ARBA00023242"/>
    </source>
</evidence>
<feature type="domain" description="Xylanolytic transcriptional activator regulatory" evidence="5">
    <location>
        <begin position="134"/>
        <end position="210"/>
    </location>
</feature>
<keyword evidence="3" id="KW-0238">DNA-binding</keyword>
<accession>A0A1L9R3U5</accession>
<dbReference type="GO" id="GO:0008270">
    <property type="term" value="F:zinc ion binding"/>
    <property type="evidence" value="ECO:0007669"/>
    <property type="project" value="InterPro"/>
</dbReference>
<gene>
    <name evidence="6" type="ORF">ASPWEDRAFT_305901</name>
</gene>
<dbReference type="EMBL" id="KV878220">
    <property type="protein sequence ID" value="OJJ29599.1"/>
    <property type="molecule type" value="Genomic_DNA"/>
</dbReference>
<dbReference type="InterPro" id="IPR007219">
    <property type="entry name" value="XnlR_reg_dom"/>
</dbReference>
<protein>
    <recommendedName>
        <fullName evidence="5">Xylanolytic transcriptional activator regulatory domain-containing protein</fullName>
    </recommendedName>
</protein>
<dbReference type="GO" id="GO:0006351">
    <property type="term" value="P:DNA-templated transcription"/>
    <property type="evidence" value="ECO:0007669"/>
    <property type="project" value="InterPro"/>
</dbReference>
<dbReference type="AlphaFoldDB" id="A0A1L9R3U5"/>
<evidence type="ECO:0000256" key="1">
    <source>
        <dbReference type="ARBA" id="ARBA00004123"/>
    </source>
</evidence>
<dbReference type="Pfam" id="PF04082">
    <property type="entry name" value="Fungal_trans"/>
    <property type="match status" value="1"/>
</dbReference>
<dbReference type="STRING" id="1073089.A0A1L9R3U5"/>
<evidence type="ECO:0000313" key="7">
    <source>
        <dbReference type="Proteomes" id="UP000184383"/>
    </source>
</evidence>
<dbReference type="Proteomes" id="UP000184383">
    <property type="component" value="Unassembled WGS sequence"/>
</dbReference>
<dbReference type="GeneID" id="63749282"/>
<dbReference type="GO" id="GO:0003700">
    <property type="term" value="F:DNA-binding transcription factor activity"/>
    <property type="evidence" value="ECO:0007669"/>
    <property type="project" value="InterPro"/>
</dbReference>
<evidence type="ECO:0000313" key="6">
    <source>
        <dbReference type="EMBL" id="OJJ29599.1"/>
    </source>
</evidence>
<dbReference type="SMART" id="SM00906">
    <property type="entry name" value="Fungal_trans"/>
    <property type="match status" value="1"/>
</dbReference>
<dbReference type="CDD" id="cd12148">
    <property type="entry name" value="fungal_TF_MHR"/>
    <property type="match status" value="1"/>
</dbReference>
<keyword evidence="7" id="KW-1185">Reference proteome</keyword>
<name>A0A1L9R3U5_ASPWE</name>
<sequence>MPHHWLQIFHRSCFISCWLNKCDTLALHWPDHISLQTLERMSLATMNDTVSGQTALHYKVCIFSKAIIFVSRWLRLCSPGILADNLEKSREKYIAACLECLTLIDFSRSPSLSMLQALLCGASLVQLLGDTTRSWHMTSLASRALVALGYHSSTAVTQSDDHDESEVRRCIYWCYYMDKTLSMLLARPSSLPVLPFHPIDLVDTDPEYPLSYKVRILVKLAQVQDNSLFLMMRDRKQNLTEAHESALVENLHVELRFISEEIRQYRTEYADHPTLKIEWDAVDFTFFSIATGILRFDSLPSHNHKRREECLRYARKALFAMQACQRHISTPSTITTDFLFWTVLLYPMTPFFVIFCNVVATSNQEDFELLKEVTSMISRIKDQCTFGLNLHRLLSELINLCSNLHDRHLSDGSDNNKFHVHSSRYGNISKDFETQASFLTVPVEEGSSAPTLSSPDQQAANYDNYYEQRGNTTIWNEGLMWELYNTQPSVEWLNSIL</sequence>
<dbReference type="PANTHER" id="PTHR46910">
    <property type="entry name" value="TRANSCRIPTION FACTOR PDR1"/>
    <property type="match status" value="1"/>
</dbReference>
<comment type="subcellular location">
    <subcellularLocation>
        <location evidence="1">Nucleus</location>
    </subcellularLocation>
</comment>
<dbReference type="GO" id="GO:0005634">
    <property type="term" value="C:nucleus"/>
    <property type="evidence" value="ECO:0007669"/>
    <property type="project" value="UniProtKB-SubCell"/>
</dbReference>
<dbReference type="OrthoDB" id="39175at2759"/>
<dbReference type="RefSeq" id="XP_040683276.1">
    <property type="nucleotide sequence ID" value="XM_040833434.1"/>
</dbReference>
<evidence type="ECO:0000259" key="5">
    <source>
        <dbReference type="SMART" id="SM00906"/>
    </source>
</evidence>
<evidence type="ECO:0000256" key="2">
    <source>
        <dbReference type="ARBA" id="ARBA00022723"/>
    </source>
</evidence>
<reference evidence="7" key="1">
    <citation type="journal article" date="2017" name="Genome Biol.">
        <title>Comparative genomics reveals high biological diversity and specific adaptations in the industrially and medically important fungal genus Aspergillus.</title>
        <authorList>
            <person name="de Vries R.P."/>
            <person name="Riley R."/>
            <person name="Wiebenga A."/>
            <person name="Aguilar-Osorio G."/>
            <person name="Amillis S."/>
            <person name="Uchima C.A."/>
            <person name="Anderluh G."/>
            <person name="Asadollahi M."/>
            <person name="Askin M."/>
            <person name="Barry K."/>
            <person name="Battaglia E."/>
            <person name="Bayram O."/>
            <person name="Benocci T."/>
            <person name="Braus-Stromeyer S.A."/>
            <person name="Caldana C."/>
            <person name="Canovas D."/>
            <person name="Cerqueira G.C."/>
            <person name="Chen F."/>
            <person name="Chen W."/>
            <person name="Choi C."/>
            <person name="Clum A."/>
            <person name="Dos Santos R.A."/>
            <person name="Damasio A.R."/>
            <person name="Diallinas G."/>
            <person name="Emri T."/>
            <person name="Fekete E."/>
            <person name="Flipphi M."/>
            <person name="Freyberg S."/>
            <person name="Gallo A."/>
            <person name="Gournas C."/>
            <person name="Habgood R."/>
            <person name="Hainaut M."/>
            <person name="Harispe M.L."/>
            <person name="Henrissat B."/>
            <person name="Hilden K.S."/>
            <person name="Hope R."/>
            <person name="Hossain A."/>
            <person name="Karabika E."/>
            <person name="Karaffa L."/>
            <person name="Karanyi Z."/>
            <person name="Krasevec N."/>
            <person name="Kuo A."/>
            <person name="Kusch H."/>
            <person name="LaButti K."/>
            <person name="Lagendijk E.L."/>
            <person name="Lapidus A."/>
            <person name="Levasseur A."/>
            <person name="Lindquist E."/>
            <person name="Lipzen A."/>
            <person name="Logrieco A.F."/>
            <person name="MacCabe A."/>
            <person name="Maekelae M.R."/>
            <person name="Malavazi I."/>
            <person name="Melin P."/>
            <person name="Meyer V."/>
            <person name="Mielnichuk N."/>
            <person name="Miskei M."/>
            <person name="Molnar A.P."/>
            <person name="Mule G."/>
            <person name="Ngan C.Y."/>
            <person name="Orejas M."/>
            <person name="Orosz E."/>
            <person name="Ouedraogo J.P."/>
            <person name="Overkamp K.M."/>
            <person name="Park H.-S."/>
            <person name="Perrone G."/>
            <person name="Piumi F."/>
            <person name="Punt P.J."/>
            <person name="Ram A.F."/>
            <person name="Ramon A."/>
            <person name="Rauscher S."/>
            <person name="Record E."/>
            <person name="Riano-Pachon D.M."/>
            <person name="Robert V."/>
            <person name="Roehrig J."/>
            <person name="Ruller R."/>
            <person name="Salamov A."/>
            <person name="Salih N.S."/>
            <person name="Samson R.A."/>
            <person name="Sandor E."/>
            <person name="Sanguinetti M."/>
            <person name="Schuetze T."/>
            <person name="Sepcic K."/>
            <person name="Shelest E."/>
            <person name="Sherlock G."/>
            <person name="Sophianopoulou V."/>
            <person name="Squina F.M."/>
            <person name="Sun H."/>
            <person name="Susca A."/>
            <person name="Todd R.B."/>
            <person name="Tsang A."/>
            <person name="Unkles S.E."/>
            <person name="van de Wiele N."/>
            <person name="van Rossen-Uffink D."/>
            <person name="Oliveira J.V."/>
            <person name="Vesth T.C."/>
            <person name="Visser J."/>
            <person name="Yu J.-H."/>
            <person name="Zhou M."/>
            <person name="Andersen M.R."/>
            <person name="Archer D.B."/>
            <person name="Baker S.E."/>
            <person name="Benoit I."/>
            <person name="Brakhage A.A."/>
            <person name="Braus G.H."/>
            <person name="Fischer R."/>
            <person name="Frisvad J.C."/>
            <person name="Goldman G.H."/>
            <person name="Houbraken J."/>
            <person name="Oakley B."/>
            <person name="Pocsi I."/>
            <person name="Scazzocchio C."/>
            <person name="Seiboth B."/>
            <person name="vanKuyk P.A."/>
            <person name="Wortman J."/>
            <person name="Dyer P.S."/>
            <person name="Grigoriev I.V."/>
        </authorList>
    </citation>
    <scope>NUCLEOTIDE SEQUENCE [LARGE SCALE GENOMIC DNA]</scope>
    <source>
        <strain evidence="7">DTO 134E9</strain>
    </source>
</reference>
<keyword evidence="2" id="KW-0479">Metal-binding</keyword>
<dbReference type="GO" id="GO:0003677">
    <property type="term" value="F:DNA binding"/>
    <property type="evidence" value="ECO:0007669"/>
    <property type="project" value="UniProtKB-KW"/>
</dbReference>